<dbReference type="Proteomes" id="UP000309997">
    <property type="component" value="Unassembled WGS sequence"/>
</dbReference>
<organism evidence="1 2">
    <name type="scientific">Populus alba</name>
    <name type="common">White poplar</name>
    <dbReference type="NCBI Taxonomy" id="43335"/>
    <lineage>
        <taxon>Eukaryota</taxon>
        <taxon>Viridiplantae</taxon>
        <taxon>Streptophyta</taxon>
        <taxon>Embryophyta</taxon>
        <taxon>Tracheophyta</taxon>
        <taxon>Spermatophyta</taxon>
        <taxon>Magnoliopsida</taxon>
        <taxon>eudicotyledons</taxon>
        <taxon>Gunneridae</taxon>
        <taxon>Pentapetalae</taxon>
        <taxon>rosids</taxon>
        <taxon>fabids</taxon>
        <taxon>Malpighiales</taxon>
        <taxon>Salicaceae</taxon>
        <taxon>Saliceae</taxon>
        <taxon>Populus</taxon>
    </lineage>
</organism>
<dbReference type="EMBL" id="RCHU02000004">
    <property type="protein sequence ID" value="KAL3596818.1"/>
    <property type="molecule type" value="Genomic_DNA"/>
</dbReference>
<name>A0ACC4CFZ9_POPAL</name>
<protein>
    <submittedName>
        <fullName evidence="1">Uncharacterized protein</fullName>
    </submittedName>
</protein>
<accession>A0ACC4CFZ9</accession>
<sequence>MQYCSKIFSTFIGSLKSKDPNDGTEHALLNEPSAFNDHIKGGFCQGEKVSAADMALGPKPYHLEIALGHCKNCAVFMTSKALLRAFAQCNPRLPQAHVYFRISLVWFPSSNVIITTNITSFPSQQLIIVRLARHPCLFTSSLICPYVWFTCIMTHGSAVTNQNELSNREQGTDDEGNQCLCNRARAQENKRRHFSVLTRSMEASSSVNLLTDLLKNHGYVHQAFLHEFDMYKRGHKSKHDLYCDMVVLVHQNKDLLTELRKVLIESTSNPMPEEDMNVDAATA</sequence>
<evidence type="ECO:0000313" key="1">
    <source>
        <dbReference type="EMBL" id="KAL3596818.1"/>
    </source>
</evidence>
<evidence type="ECO:0000313" key="2">
    <source>
        <dbReference type="Proteomes" id="UP000309997"/>
    </source>
</evidence>
<proteinExistence type="predicted"/>
<keyword evidence="2" id="KW-1185">Reference proteome</keyword>
<gene>
    <name evidence="1" type="ORF">D5086_008455</name>
</gene>
<reference evidence="1 2" key="1">
    <citation type="journal article" date="2024" name="Plant Biotechnol. J.">
        <title>Genome and CRISPR/Cas9 system of a widespread forest tree (Populus alba) in the world.</title>
        <authorList>
            <person name="Liu Y.J."/>
            <person name="Jiang P.F."/>
            <person name="Han X.M."/>
            <person name="Li X.Y."/>
            <person name="Wang H.M."/>
            <person name="Wang Y.J."/>
            <person name="Wang X.X."/>
            <person name="Zeng Q.Y."/>
        </authorList>
    </citation>
    <scope>NUCLEOTIDE SEQUENCE [LARGE SCALE GENOMIC DNA]</scope>
    <source>
        <strain evidence="2">cv. PAL-ZL1</strain>
    </source>
</reference>
<comment type="caution">
    <text evidence="1">The sequence shown here is derived from an EMBL/GenBank/DDBJ whole genome shotgun (WGS) entry which is preliminary data.</text>
</comment>